<dbReference type="CDD" id="cd00067">
    <property type="entry name" value="GAL4"/>
    <property type="match status" value="1"/>
</dbReference>
<dbReference type="Pfam" id="PF00172">
    <property type="entry name" value="Zn_clus"/>
    <property type="match status" value="1"/>
</dbReference>
<dbReference type="InterPro" id="IPR001138">
    <property type="entry name" value="Zn2Cys6_DnaBD"/>
</dbReference>
<accession>A0AAW0R2S1</accession>
<evidence type="ECO:0000259" key="3">
    <source>
        <dbReference type="PROSITE" id="PS50048"/>
    </source>
</evidence>
<feature type="region of interest" description="Disordered" evidence="2">
    <location>
        <begin position="117"/>
        <end position="141"/>
    </location>
</feature>
<dbReference type="PANTHER" id="PTHR47256:SF1">
    <property type="entry name" value="ZN(II)2CYS6 TRANSCRIPTION FACTOR (EUROFUNG)"/>
    <property type="match status" value="1"/>
</dbReference>
<evidence type="ECO:0000313" key="5">
    <source>
        <dbReference type="Proteomes" id="UP001392437"/>
    </source>
</evidence>
<protein>
    <recommendedName>
        <fullName evidence="3">Zn(2)-C6 fungal-type domain-containing protein</fullName>
    </recommendedName>
</protein>
<dbReference type="PROSITE" id="PS00463">
    <property type="entry name" value="ZN2_CY6_FUNGAL_1"/>
    <property type="match status" value="1"/>
</dbReference>
<evidence type="ECO:0000256" key="1">
    <source>
        <dbReference type="ARBA" id="ARBA00023242"/>
    </source>
</evidence>
<sequence>MAHKRLAPRPAYEPTYPKLTQPPKPTQPPKIACGCCRRDKTRCDGKRPACTRCVRKLLTCSYSTADERVKQRVKSLQSSVDNYVALCNFLLEIPEEKVVQVLRDAQTAPDLRSYLAKAREDTSKPQGRRQPSDLGATGSLDFPTRTGLDYDEFTARCEIVYPAFTPIEPTAVSYQPSFTSHASKPDLSHPLLNFEAPMSSSPANLLETRPDSIDPFIGLIATLTERLCPSRTLAGAPTSRPATPRSYVDKRLHHLQIGYWTSVPIRDEIAAIAISTYLEIDHPSHALFDTDLFLDDLINQNTTFCSAFLVTSLLSHACYTCSAIDLRMTAFGSAFFKEAGILYKAERMSDCFSDSSALAIFSMVCELQCRNELAFETQQLSRRMGKRMKLFGVADKESNLTHFHHMPPKMKLATAQTAWGLYNWLSLHAFFYEDRTIEYPPTMPVPNDEWRRKTLSGLGWPQHSLLPSMGRAFSALCTLCILAQEIAAVYFIDREKPSQVSLAFAESKYQKLLEWEATLGSELLRREKNTPMDILTFHMYLHTIILTLFRPFLQSPQRDQRLRFASAEATPRAIYTASVTHMKNIVLQHHIDYHGKLFSTFAYAGYMQLCSAIIGMSNNTESQRQENQSYFDVCMSFFQDATLQHAIAMPIAQGLLQMALESGLIKTSEMCEVVRCLEERGKHHCPPLETSNTSSSFFSTMHQTHIIVNFELAVVDFRAAQAHTLASKLEEKMLFNEFTTAIDEESRLQT</sequence>
<keyword evidence="1" id="KW-0539">Nucleus</keyword>
<name>A0AAW0R2S1_9PEZI</name>
<evidence type="ECO:0000256" key="2">
    <source>
        <dbReference type="SAM" id="MobiDB-lite"/>
    </source>
</evidence>
<dbReference type="Proteomes" id="UP001392437">
    <property type="component" value="Unassembled WGS sequence"/>
</dbReference>
<comment type="caution">
    <text evidence="4">The sequence shown here is derived from an EMBL/GenBank/DDBJ whole genome shotgun (WGS) entry which is preliminary data.</text>
</comment>
<proteinExistence type="predicted"/>
<dbReference type="EMBL" id="JAQQWP010000004">
    <property type="protein sequence ID" value="KAK8121494.1"/>
    <property type="molecule type" value="Genomic_DNA"/>
</dbReference>
<dbReference type="GO" id="GO:0008270">
    <property type="term" value="F:zinc ion binding"/>
    <property type="evidence" value="ECO:0007669"/>
    <property type="project" value="InterPro"/>
</dbReference>
<dbReference type="PROSITE" id="PS50048">
    <property type="entry name" value="ZN2_CY6_FUNGAL_2"/>
    <property type="match status" value="1"/>
</dbReference>
<dbReference type="InterPro" id="IPR036864">
    <property type="entry name" value="Zn2-C6_fun-type_DNA-bd_sf"/>
</dbReference>
<feature type="domain" description="Zn(2)-C6 fungal-type" evidence="3">
    <location>
        <begin position="32"/>
        <end position="62"/>
    </location>
</feature>
<dbReference type="AlphaFoldDB" id="A0AAW0R2S1"/>
<reference evidence="4 5" key="1">
    <citation type="submission" date="2023-01" db="EMBL/GenBank/DDBJ databases">
        <title>Analysis of 21 Apiospora genomes using comparative genomics revels a genus with tremendous synthesis potential of carbohydrate active enzymes and secondary metabolites.</title>
        <authorList>
            <person name="Sorensen T."/>
        </authorList>
    </citation>
    <scope>NUCLEOTIDE SEQUENCE [LARGE SCALE GENOMIC DNA]</scope>
    <source>
        <strain evidence="4 5">CBS 117206</strain>
    </source>
</reference>
<gene>
    <name evidence="4" type="ORF">PG999_005614</name>
</gene>
<feature type="region of interest" description="Disordered" evidence="2">
    <location>
        <begin position="1"/>
        <end position="28"/>
    </location>
</feature>
<evidence type="ECO:0000313" key="4">
    <source>
        <dbReference type="EMBL" id="KAK8121494.1"/>
    </source>
</evidence>
<dbReference type="SMART" id="SM00066">
    <property type="entry name" value="GAL4"/>
    <property type="match status" value="1"/>
</dbReference>
<dbReference type="InterPro" id="IPR053187">
    <property type="entry name" value="Notoamide_regulator"/>
</dbReference>
<dbReference type="SUPFAM" id="SSF57701">
    <property type="entry name" value="Zn2/Cys6 DNA-binding domain"/>
    <property type="match status" value="1"/>
</dbReference>
<dbReference type="PANTHER" id="PTHR47256">
    <property type="entry name" value="ZN(II)2CYS6 TRANSCRIPTION FACTOR (EUROFUNG)-RELATED"/>
    <property type="match status" value="1"/>
</dbReference>
<dbReference type="GO" id="GO:0000981">
    <property type="term" value="F:DNA-binding transcription factor activity, RNA polymerase II-specific"/>
    <property type="evidence" value="ECO:0007669"/>
    <property type="project" value="InterPro"/>
</dbReference>
<organism evidence="4 5">
    <name type="scientific">Apiospora kogelbergensis</name>
    <dbReference type="NCBI Taxonomy" id="1337665"/>
    <lineage>
        <taxon>Eukaryota</taxon>
        <taxon>Fungi</taxon>
        <taxon>Dikarya</taxon>
        <taxon>Ascomycota</taxon>
        <taxon>Pezizomycotina</taxon>
        <taxon>Sordariomycetes</taxon>
        <taxon>Xylariomycetidae</taxon>
        <taxon>Amphisphaeriales</taxon>
        <taxon>Apiosporaceae</taxon>
        <taxon>Apiospora</taxon>
    </lineage>
</organism>
<dbReference type="CDD" id="cd12148">
    <property type="entry name" value="fungal_TF_MHR"/>
    <property type="match status" value="1"/>
</dbReference>
<dbReference type="Gene3D" id="4.10.240.10">
    <property type="entry name" value="Zn(2)-C6 fungal-type DNA-binding domain"/>
    <property type="match status" value="1"/>
</dbReference>
<keyword evidence="5" id="KW-1185">Reference proteome</keyword>